<dbReference type="Gene3D" id="1.25.40.20">
    <property type="entry name" value="Ankyrin repeat-containing domain"/>
    <property type="match status" value="1"/>
</dbReference>
<keyword evidence="12" id="KW-1185">Reference proteome</keyword>
<feature type="repeat" description="ANK" evidence="7">
    <location>
        <begin position="73"/>
        <end position="95"/>
    </location>
</feature>
<evidence type="ECO:0000256" key="1">
    <source>
        <dbReference type="ARBA" id="ARBA00004141"/>
    </source>
</evidence>
<evidence type="ECO:0000256" key="9">
    <source>
        <dbReference type="SAM" id="Phobius"/>
    </source>
</evidence>
<feature type="compositionally biased region" description="Polar residues" evidence="8">
    <location>
        <begin position="328"/>
        <end position="339"/>
    </location>
</feature>
<feature type="domain" description="PGG" evidence="10">
    <location>
        <begin position="363"/>
        <end position="478"/>
    </location>
</feature>
<organism evidence="11 12">
    <name type="scientific">Sesamum alatum</name>
    <dbReference type="NCBI Taxonomy" id="300844"/>
    <lineage>
        <taxon>Eukaryota</taxon>
        <taxon>Viridiplantae</taxon>
        <taxon>Streptophyta</taxon>
        <taxon>Embryophyta</taxon>
        <taxon>Tracheophyta</taxon>
        <taxon>Spermatophyta</taxon>
        <taxon>Magnoliopsida</taxon>
        <taxon>eudicotyledons</taxon>
        <taxon>Gunneridae</taxon>
        <taxon>Pentapetalae</taxon>
        <taxon>asterids</taxon>
        <taxon>lamiids</taxon>
        <taxon>Lamiales</taxon>
        <taxon>Pedaliaceae</taxon>
        <taxon>Sesamum</taxon>
    </lineage>
</organism>
<evidence type="ECO:0000256" key="7">
    <source>
        <dbReference type="PROSITE-ProRule" id="PRU00023"/>
    </source>
</evidence>
<dbReference type="Pfam" id="PF12796">
    <property type="entry name" value="Ank_2"/>
    <property type="match status" value="1"/>
</dbReference>
<evidence type="ECO:0000256" key="3">
    <source>
        <dbReference type="ARBA" id="ARBA00022737"/>
    </source>
</evidence>
<evidence type="ECO:0000256" key="4">
    <source>
        <dbReference type="ARBA" id="ARBA00022989"/>
    </source>
</evidence>
<feature type="transmembrane region" description="Helical" evidence="9">
    <location>
        <begin position="498"/>
        <end position="517"/>
    </location>
</feature>
<gene>
    <name evidence="11" type="ORF">Salat_0682600</name>
</gene>
<keyword evidence="6 9" id="KW-0472">Membrane</keyword>
<sequence length="524" mass="57212">MEGKLLEAARSGNLQALYDAVGEDDSILQKLHSCGCVETPLHRASMFGQAEFVREYMRLSSISAHQLSQLNRDGYSPMHLASANGHLEIVEFMLEYVKQKFAVVEVCMKKDNDGKTALHSAVVSGKIDVIDVLFDNYPDAAKEVTFHHESVLHLAVKHHQYEALKFLIDQKLGSSIEGLLNLGDWEGNTILHLATANKQFQPFGEVAGSLTFRDSVGGIPLQGGLLYVWVDNCMGGTDASNSSRLAATCPSFGCWNLSIATDLLADVEQIVLCGFSIQISGHLLPDSLGAPPKNSNGLRALDMLFVNAFNSNDAHIEETITLAGGSRSEMTTTDVQTGLQHPPPDTSSRSSNQTEDDQNAKRKWFTELRSGIIVMASVFATLTFQVALTPPGGMWQDWGPNADASNSTSSAIPTHKPGETILYDLDRKNFRSLMWINAQAFFSSISTILMVLQALKAESLAWRMGIYCAYITVMLVVAEYLAIVGLVTSKNFFNSPGILVSLSLWGLVLVFALGRLISRSLQTN</sequence>
<protein>
    <recommendedName>
        <fullName evidence="10">PGG domain-containing protein</fullName>
    </recommendedName>
</protein>
<dbReference type="PANTHER" id="PTHR24186">
    <property type="entry name" value="PROTEIN PHOSPHATASE 1 REGULATORY SUBUNIT"/>
    <property type="match status" value="1"/>
</dbReference>
<dbReference type="SUPFAM" id="SSF48403">
    <property type="entry name" value="Ankyrin repeat"/>
    <property type="match status" value="1"/>
</dbReference>
<dbReference type="InterPro" id="IPR002110">
    <property type="entry name" value="Ankyrin_rpt"/>
</dbReference>
<evidence type="ECO:0000256" key="8">
    <source>
        <dbReference type="SAM" id="MobiDB-lite"/>
    </source>
</evidence>
<keyword evidence="3" id="KW-0677">Repeat</keyword>
<comment type="subcellular location">
    <subcellularLocation>
        <location evidence="1">Membrane</location>
        <topology evidence="1">Multi-pass membrane protein</topology>
    </subcellularLocation>
</comment>
<evidence type="ECO:0000256" key="6">
    <source>
        <dbReference type="ARBA" id="ARBA00023136"/>
    </source>
</evidence>
<evidence type="ECO:0000313" key="11">
    <source>
        <dbReference type="EMBL" id="KAK4435193.1"/>
    </source>
</evidence>
<keyword evidence="5 7" id="KW-0040">ANK repeat</keyword>
<name>A0AAE1YT44_9LAMI</name>
<comment type="caution">
    <text evidence="11">The sequence shown here is derived from an EMBL/GenBank/DDBJ whole genome shotgun (WGS) entry which is preliminary data.</text>
</comment>
<evidence type="ECO:0000256" key="2">
    <source>
        <dbReference type="ARBA" id="ARBA00022692"/>
    </source>
</evidence>
<dbReference type="GO" id="GO:0005886">
    <property type="term" value="C:plasma membrane"/>
    <property type="evidence" value="ECO:0007669"/>
    <property type="project" value="TreeGrafter"/>
</dbReference>
<dbReference type="Proteomes" id="UP001293254">
    <property type="component" value="Unassembled WGS sequence"/>
</dbReference>
<dbReference type="PROSITE" id="PS50297">
    <property type="entry name" value="ANK_REP_REGION"/>
    <property type="match status" value="2"/>
</dbReference>
<feature type="transmembrane region" description="Helical" evidence="9">
    <location>
        <begin position="432"/>
        <end position="452"/>
    </location>
</feature>
<evidence type="ECO:0000256" key="5">
    <source>
        <dbReference type="ARBA" id="ARBA00023043"/>
    </source>
</evidence>
<reference evidence="11" key="1">
    <citation type="submission" date="2020-06" db="EMBL/GenBank/DDBJ databases">
        <authorList>
            <person name="Li T."/>
            <person name="Hu X."/>
            <person name="Zhang T."/>
            <person name="Song X."/>
            <person name="Zhang H."/>
            <person name="Dai N."/>
            <person name="Sheng W."/>
            <person name="Hou X."/>
            <person name="Wei L."/>
        </authorList>
    </citation>
    <scope>NUCLEOTIDE SEQUENCE</scope>
    <source>
        <strain evidence="11">3651</strain>
        <tissue evidence="11">Leaf</tissue>
    </source>
</reference>
<dbReference type="EMBL" id="JACGWO010000002">
    <property type="protein sequence ID" value="KAK4435193.1"/>
    <property type="molecule type" value="Genomic_DNA"/>
</dbReference>
<feature type="transmembrane region" description="Helical" evidence="9">
    <location>
        <begin position="368"/>
        <end position="388"/>
    </location>
</feature>
<evidence type="ECO:0000259" key="10">
    <source>
        <dbReference type="Pfam" id="PF13962"/>
    </source>
</evidence>
<accession>A0AAE1YT44</accession>
<feature type="repeat" description="ANK" evidence="7">
    <location>
        <begin position="113"/>
        <end position="136"/>
    </location>
</feature>
<dbReference type="PANTHER" id="PTHR24186:SF38">
    <property type="entry name" value="ANKYRIN REPEAT FAMILY PROTEIN"/>
    <property type="match status" value="1"/>
</dbReference>
<dbReference type="InterPro" id="IPR036770">
    <property type="entry name" value="Ankyrin_rpt-contain_sf"/>
</dbReference>
<keyword evidence="2 9" id="KW-0812">Transmembrane</keyword>
<proteinExistence type="predicted"/>
<feature type="region of interest" description="Disordered" evidence="8">
    <location>
        <begin position="322"/>
        <end position="360"/>
    </location>
</feature>
<dbReference type="AlphaFoldDB" id="A0AAE1YT44"/>
<dbReference type="PROSITE" id="PS50088">
    <property type="entry name" value="ANK_REPEAT"/>
    <property type="match status" value="2"/>
</dbReference>
<dbReference type="InterPro" id="IPR026961">
    <property type="entry name" value="PGG_dom"/>
</dbReference>
<feature type="transmembrane region" description="Helical" evidence="9">
    <location>
        <begin position="464"/>
        <end position="486"/>
    </location>
</feature>
<evidence type="ECO:0000313" key="12">
    <source>
        <dbReference type="Proteomes" id="UP001293254"/>
    </source>
</evidence>
<keyword evidence="4 9" id="KW-1133">Transmembrane helix</keyword>
<dbReference type="Pfam" id="PF13962">
    <property type="entry name" value="PGG"/>
    <property type="match status" value="1"/>
</dbReference>
<reference evidence="11" key="2">
    <citation type="journal article" date="2024" name="Plant">
        <title>Genomic evolution and insights into agronomic trait innovations of Sesamum species.</title>
        <authorList>
            <person name="Miao H."/>
            <person name="Wang L."/>
            <person name="Qu L."/>
            <person name="Liu H."/>
            <person name="Sun Y."/>
            <person name="Le M."/>
            <person name="Wang Q."/>
            <person name="Wei S."/>
            <person name="Zheng Y."/>
            <person name="Lin W."/>
            <person name="Duan Y."/>
            <person name="Cao H."/>
            <person name="Xiong S."/>
            <person name="Wang X."/>
            <person name="Wei L."/>
            <person name="Li C."/>
            <person name="Ma Q."/>
            <person name="Ju M."/>
            <person name="Zhao R."/>
            <person name="Li G."/>
            <person name="Mu C."/>
            <person name="Tian Q."/>
            <person name="Mei H."/>
            <person name="Zhang T."/>
            <person name="Gao T."/>
            <person name="Zhang H."/>
        </authorList>
    </citation>
    <scope>NUCLEOTIDE SEQUENCE</scope>
    <source>
        <strain evidence="11">3651</strain>
    </source>
</reference>
<dbReference type="SMART" id="SM00248">
    <property type="entry name" value="ANK"/>
    <property type="match status" value="4"/>
</dbReference>